<evidence type="ECO:0000313" key="2">
    <source>
        <dbReference type="EMBL" id="CAK0791693.1"/>
    </source>
</evidence>
<evidence type="ECO:0000313" key="3">
    <source>
        <dbReference type="Proteomes" id="UP001189429"/>
    </source>
</evidence>
<reference evidence="2" key="1">
    <citation type="submission" date="2023-10" db="EMBL/GenBank/DDBJ databases">
        <authorList>
            <person name="Chen Y."/>
            <person name="Shah S."/>
            <person name="Dougan E. K."/>
            <person name="Thang M."/>
            <person name="Chan C."/>
        </authorList>
    </citation>
    <scope>NUCLEOTIDE SEQUENCE [LARGE SCALE GENOMIC DNA]</scope>
</reference>
<dbReference type="PANTHER" id="PTHR33050:SF7">
    <property type="entry name" value="RIBONUCLEASE H"/>
    <property type="match status" value="1"/>
</dbReference>
<dbReference type="PANTHER" id="PTHR33050">
    <property type="entry name" value="REVERSE TRANSCRIPTASE DOMAIN-CONTAINING PROTEIN"/>
    <property type="match status" value="1"/>
</dbReference>
<name>A0ABN9PMX5_9DINO</name>
<gene>
    <name evidence="2" type="ORF">PCOR1329_LOCUS2502</name>
</gene>
<accession>A0ABN9PMX5</accession>
<organism evidence="2 3">
    <name type="scientific">Prorocentrum cordatum</name>
    <dbReference type="NCBI Taxonomy" id="2364126"/>
    <lineage>
        <taxon>Eukaryota</taxon>
        <taxon>Sar</taxon>
        <taxon>Alveolata</taxon>
        <taxon>Dinophyceae</taxon>
        <taxon>Prorocentrales</taxon>
        <taxon>Prorocentraceae</taxon>
        <taxon>Prorocentrum</taxon>
    </lineage>
</organism>
<evidence type="ECO:0008006" key="4">
    <source>
        <dbReference type="Google" id="ProtNLM"/>
    </source>
</evidence>
<dbReference type="InterPro" id="IPR052055">
    <property type="entry name" value="Hepadnavirus_pol/RT"/>
</dbReference>
<comment type="caution">
    <text evidence="2">The sequence shown here is derived from an EMBL/GenBank/DDBJ whole genome shotgun (WGS) entry which is preliminary data.</text>
</comment>
<dbReference type="Proteomes" id="UP001189429">
    <property type="component" value="Unassembled WGS sequence"/>
</dbReference>
<sequence>MSAPPLDLLESGVDRRTKRDRAWLKPVVEVLATNGIESPEDLVKLNVRAATFQLNGLVEGKVAFAFLERAVAKATQSAEAAAPSGSQEPVSALLQTLQGGRMPAVHVDIAAGLGGMTLAGLPASCWPSPQLTDWVQGQVKAAESKGITKPFLYMPIKKFLPYYAADKRQPDDPEGERGVARSFAQEIARGICQARGPDKKQGDLPSILQWCVAFDRWAIVAALTGQMPLAASMSHKEVVMQLALSARACGRTTAIAVLYDEIARREWADLSAGLGAFDVAAAAQSQNAATVLRAERECDARGFQGHYSSGSAASGAQSAAEPVGVQSGAVLPNTSCADLSCFQSAFDAASAQALRGELAPDEVEALRFTREALGRRDAQPKRTDVQCECMEALRWSAARSLRQCIKEREERVRRIEARAAHFEASGGGRGREKGAPLLGNLEYSGNGRALSPEERAGDTGAELARLRASALACNGLILASIRGDPLASELLRETREEADLGRMPPPRAFRPDISAAELAAAWGETIRLVPRFGVSQPKPDGSLKVRPVDDFTRSRVNGACAPAEKLSVEGADQLVAVARAFFELHGALPELWKADIDSAYRRIPLAPADMWAAVSVFKEGGRLWCSQHLVCPFGALASCHDWGRVAAMLSHFARRLAQLPVGRYVDVYFAPDRPGAADHAMRCFARIVRVALGSDAVADAKLAHGAQLVVLGLLFSFCAQGVHCEPACDKRLKWSSAIRHALECGALHQGAAKKLAGALAWAAQRLFKRLDRAMLRPLFAHQHKRSNRIGRPLELALHWWAQVLELRLREVASWKQGDMPAAHMFCDARSTPPRAAAVIFIDGKILFTEYAPDAALMRNFKRRRDGQIMGLEVLAVALGLSSFEERLAGRALEVFSDNSGAERSVARASARDWDHAALVRGIWSLAARMSLSMWVRRVPSKSNISDGPSREVYSLLHLLGARQVPAVLDARFHAAEAWEAL</sequence>
<dbReference type="EMBL" id="CAUYUJ010000631">
    <property type="protein sequence ID" value="CAK0791693.1"/>
    <property type="molecule type" value="Genomic_DNA"/>
</dbReference>
<keyword evidence="1" id="KW-0175">Coiled coil</keyword>
<protein>
    <recommendedName>
        <fullName evidence="4">Reverse transcriptase domain-containing protein</fullName>
    </recommendedName>
</protein>
<feature type="non-terminal residue" evidence="2">
    <location>
        <position position="981"/>
    </location>
</feature>
<evidence type="ECO:0000256" key="1">
    <source>
        <dbReference type="SAM" id="Coils"/>
    </source>
</evidence>
<feature type="coiled-coil region" evidence="1">
    <location>
        <begin position="398"/>
        <end position="425"/>
    </location>
</feature>
<proteinExistence type="predicted"/>
<keyword evidence="3" id="KW-1185">Reference proteome</keyword>